<evidence type="ECO:0000256" key="4">
    <source>
        <dbReference type="ARBA" id="ARBA00022643"/>
    </source>
</evidence>
<gene>
    <name evidence="7" type="ORF">GOP47_0020783</name>
</gene>
<dbReference type="GO" id="GO:0016491">
    <property type="term" value="F:oxidoreductase activity"/>
    <property type="evidence" value="ECO:0007669"/>
    <property type="project" value="InterPro"/>
</dbReference>
<protein>
    <recommendedName>
        <fullName evidence="6">NADH:flavin oxidoreductase/NADH oxidase N-terminal domain-containing protein</fullName>
    </recommendedName>
</protein>
<comment type="cofactor">
    <cofactor evidence="1">
        <name>FMN</name>
        <dbReference type="ChEBI" id="CHEBI:58210"/>
    </cofactor>
</comment>
<name>A0A9D4UAR7_ADICA</name>
<evidence type="ECO:0000256" key="1">
    <source>
        <dbReference type="ARBA" id="ARBA00001917"/>
    </source>
</evidence>
<reference evidence="7" key="1">
    <citation type="submission" date="2021-01" db="EMBL/GenBank/DDBJ databases">
        <title>Adiantum capillus-veneris genome.</title>
        <authorList>
            <person name="Fang Y."/>
            <person name="Liao Q."/>
        </authorList>
    </citation>
    <scope>NUCLEOTIDE SEQUENCE</scope>
    <source>
        <strain evidence="7">H3</strain>
        <tissue evidence="7">Leaf</tissue>
    </source>
</reference>
<accession>A0A9D4UAR7</accession>
<evidence type="ECO:0000256" key="3">
    <source>
        <dbReference type="ARBA" id="ARBA00022630"/>
    </source>
</evidence>
<dbReference type="Pfam" id="PF00724">
    <property type="entry name" value="Oxidored_FMN"/>
    <property type="match status" value="1"/>
</dbReference>
<dbReference type="InterPro" id="IPR001155">
    <property type="entry name" value="OxRdtase_FMN_N"/>
</dbReference>
<dbReference type="AlphaFoldDB" id="A0A9D4UAR7"/>
<keyword evidence="5" id="KW-0521">NADP</keyword>
<keyword evidence="8" id="KW-1185">Reference proteome</keyword>
<sequence>MHLGCSIKLANNCDNSKCCCVVLQSKSKLKLFKKAGMLPSIEPSFDGVKVHRAHGYLLDQCMKNSLNGGQTPDEYGRSLENRFCSSLEVVRVVSNLVY</sequence>
<feature type="domain" description="NADH:flavin oxidoreductase/NADH oxidase N-terminal" evidence="6">
    <location>
        <begin position="32"/>
        <end position="96"/>
    </location>
</feature>
<proteinExistence type="inferred from homology"/>
<comment type="caution">
    <text evidence="7">The sequence shown here is derived from an EMBL/GenBank/DDBJ whole genome shotgun (WGS) entry which is preliminary data.</text>
</comment>
<dbReference type="OrthoDB" id="1663137at2759"/>
<evidence type="ECO:0000313" key="8">
    <source>
        <dbReference type="Proteomes" id="UP000886520"/>
    </source>
</evidence>
<dbReference type="GO" id="GO:0010181">
    <property type="term" value="F:FMN binding"/>
    <property type="evidence" value="ECO:0007669"/>
    <property type="project" value="InterPro"/>
</dbReference>
<evidence type="ECO:0000256" key="2">
    <source>
        <dbReference type="ARBA" id="ARBA00005979"/>
    </source>
</evidence>
<evidence type="ECO:0000259" key="6">
    <source>
        <dbReference type="Pfam" id="PF00724"/>
    </source>
</evidence>
<dbReference type="Proteomes" id="UP000886520">
    <property type="component" value="Chromosome 20"/>
</dbReference>
<dbReference type="SUPFAM" id="SSF51395">
    <property type="entry name" value="FMN-linked oxidoreductases"/>
    <property type="match status" value="1"/>
</dbReference>
<evidence type="ECO:0000313" key="7">
    <source>
        <dbReference type="EMBL" id="KAI5064113.1"/>
    </source>
</evidence>
<dbReference type="Gene3D" id="3.20.20.70">
    <property type="entry name" value="Aldolase class I"/>
    <property type="match status" value="1"/>
</dbReference>
<keyword evidence="3" id="KW-0285">Flavoprotein</keyword>
<dbReference type="InterPro" id="IPR013785">
    <property type="entry name" value="Aldolase_TIM"/>
</dbReference>
<organism evidence="7 8">
    <name type="scientific">Adiantum capillus-veneris</name>
    <name type="common">Maidenhair fern</name>
    <dbReference type="NCBI Taxonomy" id="13818"/>
    <lineage>
        <taxon>Eukaryota</taxon>
        <taxon>Viridiplantae</taxon>
        <taxon>Streptophyta</taxon>
        <taxon>Embryophyta</taxon>
        <taxon>Tracheophyta</taxon>
        <taxon>Polypodiopsida</taxon>
        <taxon>Polypodiidae</taxon>
        <taxon>Polypodiales</taxon>
        <taxon>Pteridineae</taxon>
        <taxon>Pteridaceae</taxon>
        <taxon>Vittarioideae</taxon>
        <taxon>Adiantum</taxon>
    </lineage>
</organism>
<dbReference type="PANTHER" id="PTHR22893">
    <property type="entry name" value="NADH OXIDOREDUCTASE-RELATED"/>
    <property type="match status" value="1"/>
</dbReference>
<evidence type="ECO:0000256" key="5">
    <source>
        <dbReference type="ARBA" id="ARBA00022857"/>
    </source>
</evidence>
<comment type="similarity">
    <text evidence="2">Belongs to the NADH:flavin oxidoreductase/NADH oxidase family.</text>
</comment>
<dbReference type="PANTHER" id="PTHR22893:SF91">
    <property type="entry name" value="NADPH DEHYDROGENASE 2-RELATED"/>
    <property type="match status" value="1"/>
</dbReference>
<keyword evidence="4" id="KW-0288">FMN</keyword>
<dbReference type="InterPro" id="IPR045247">
    <property type="entry name" value="Oye-like"/>
</dbReference>
<dbReference type="EMBL" id="JABFUD020000020">
    <property type="protein sequence ID" value="KAI5064113.1"/>
    <property type="molecule type" value="Genomic_DNA"/>
</dbReference>